<dbReference type="InterPro" id="IPR011335">
    <property type="entry name" value="Restrct_endonuc-II-like"/>
</dbReference>
<dbReference type="SUPFAM" id="SSF52980">
    <property type="entry name" value="Restriction endonuclease-like"/>
    <property type="match status" value="1"/>
</dbReference>
<evidence type="ECO:0000313" key="2">
    <source>
        <dbReference type="EMBL" id="MBR8826833.1"/>
    </source>
</evidence>
<sequence>MNTNTLPKLVQEEEQKLILQGISWQEYLALDSTLENVPGVRLSYLTGTLQIMTLSPQHEAVKTTIGRLLEMYAFAKNIALHGYGSTTYRRELKASGLEPDECYFIGEIKDVPDLAIEVVITSGGINKLAIYQGLGVREVWFWESGNFSLYNLGENEYQSVSRSQFFPDLDLAVLSQYVQPFNQPQAVRDFYTAVCQ</sequence>
<dbReference type="GO" id="GO:0004519">
    <property type="term" value="F:endonuclease activity"/>
    <property type="evidence" value="ECO:0007669"/>
    <property type="project" value="UniProtKB-KW"/>
</dbReference>
<evidence type="ECO:0000313" key="3">
    <source>
        <dbReference type="Proteomes" id="UP000767446"/>
    </source>
</evidence>
<dbReference type="Pfam" id="PF05685">
    <property type="entry name" value="Uma2"/>
    <property type="match status" value="1"/>
</dbReference>
<protein>
    <submittedName>
        <fullName evidence="2">Uma2 family endonuclease</fullName>
    </submittedName>
</protein>
<dbReference type="Gene3D" id="3.90.1570.10">
    <property type="entry name" value="tt1808, chain A"/>
    <property type="match status" value="1"/>
</dbReference>
<comment type="caution">
    <text evidence="2">The sequence shown here is derived from an EMBL/GenBank/DDBJ whole genome shotgun (WGS) entry which is preliminary data.</text>
</comment>
<keyword evidence="2" id="KW-0378">Hydrolase</keyword>
<organism evidence="2 3">
    <name type="scientific">Gomphosphaeria aponina SAG 52.96 = DSM 107014</name>
    <dbReference type="NCBI Taxonomy" id="1521640"/>
    <lineage>
        <taxon>Bacteria</taxon>
        <taxon>Bacillati</taxon>
        <taxon>Cyanobacteriota</taxon>
        <taxon>Cyanophyceae</taxon>
        <taxon>Oscillatoriophycideae</taxon>
        <taxon>Chroococcales</taxon>
        <taxon>Gomphosphaeriaceae</taxon>
        <taxon>Gomphosphaeria</taxon>
    </lineage>
</organism>
<keyword evidence="2" id="KW-0540">Nuclease</keyword>
<evidence type="ECO:0000259" key="1">
    <source>
        <dbReference type="Pfam" id="PF05685"/>
    </source>
</evidence>
<name>A0A941GTT7_9CHRO</name>
<dbReference type="CDD" id="cd06260">
    <property type="entry name" value="DUF820-like"/>
    <property type="match status" value="1"/>
</dbReference>
<keyword evidence="2" id="KW-0255">Endonuclease</keyword>
<dbReference type="InterPro" id="IPR012296">
    <property type="entry name" value="Nuclease_put_TT1808"/>
</dbReference>
<dbReference type="EMBL" id="JADQBC010000012">
    <property type="protein sequence ID" value="MBR8826833.1"/>
    <property type="molecule type" value="Genomic_DNA"/>
</dbReference>
<dbReference type="PANTHER" id="PTHR47152:SF4">
    <property type="entry name" value="SLR0445 PROTEIN"/>
    <property type="match status" value="1"/>
</dbReference>
<gene>
    <name evidence="2" type="ORF">DSM107014_02840</name>
</gene>
<proteinExistence type="predicted"/>
<dbReference type="Proteomes" id="UP000767446">
    <property type="component" value="Unassembled WGS sequence"/>
</dbReference>
<reference evidence="2" key="1">
    <citation type="submission" date="2021-02" db="EMBL/GenBank/DDBJ databases">
        <title>Metagenome analyses of Stigonema ocellatum DSM 106950, Chlorogloea purpurea SAG 13.99 and Gomphosphaeria aponina DSM 107014.</title>
        <authorList>
            <person name="Marter P."/>
            <person name="Huang S."/>
        </authorList>
    </citation>
    <scope>NUCLEOTIDE SEQUENCE</scope>
    <source>
        <strain evidence="2">JP213</strain>
    </source>
</reference>
<dbReference type="InterPro" id="IPR008538">
    <property type="entry name" value="Uma2"/>
</dbReference>
<dbReference type="AlphaFoldDB" id="A0A941GTT7"/>
<feature type="domain" description="Putative restriction endonuclease" evidence="1">
    <location>
        <begin position="24"/>
        <end position="170"/>
    </location>
</feature>
<dbReference type="PANTHER" id="PTHR47152">
    <property type="entry name" value="SLR2084 PROTEIN-RELATED"/>
    <property type="match status" value="1"/>
</dbReference>
<accession>A0A941GTT7</accession>